<keyword evidence="3" id="KW-1185">Reference proteome</keyword>
<dbReference type="Pfam" id="PF16074">
    <property type="entry name" value="PilW"/>
    <property type="match status" value="1"/>
</dbReference>
<evidence type="ECO:0000256" key="1">
    <source>
        <dbReference type="SAM" id="Phobius"/>
    </source>
</evidence>
<evidence type="ECO:0000313" key="3">
    <source>
        <dbReference type="Proteomes" id="UP000185911"/>
    </source>
</evidence>
<dbReference type="InterPro" id="IPR012902">
    <property type="entry name" value="N_methyl_site"/>
</dbReference>
<gene>
    <name evidence="2" type="ORF">BLL52_3594</name>
</gene>
<dbReference type="Proteomes" id="UP000185911">
    <property type="component" value="Unassembled WGS sequence"/>
</dbReference>
<organism evidence="2 3">
    <name type="scientific">Rhodoferax antarcticus ANT.BR</name>
    <dbReference type="NCBI Taxonomy" id="1111071"/>
    <lineage>
        <taxon>Bacteria</taxon>
        <taxon>Pseudomonadati</taxon>
        <taxon>Pseudomonadota</taxon>
        <taxon>Betaproteobacteria</taxon>
        <taxon>Burkholderiales</taxon>
        <taxon>Comamonadaceae</taxon>
        <taxon>Rhodoferax</taxon>
    </lineage>
</organism>
<proteinExistence type="predicted"/>
<dbReference type="InterPro" id="IPR032092">
    <property type="entry name" value="PilW"/>
</dbReference>
<keyword evidence="1" id="KW-1133">Transmembrane helix</keyword>
<keyword evidence="1" id="KW-0812">Transmembrane</keyword>
<dbReference type="STRING" id="81479.RA876_11865"/>
<comment type="caution">
    <text evidence="2">The sequence shown here is derived from an EMBL/GenBank/DDBJ whole genome shotgun (WGS) entry which is preliminary data.</text>
</comment>
<evidence type="ECO:0000313" key="2">
    <source>
        <dbReference type="EMBL" id="OLP04778.1"/>
    </source>
</evidence>
<dbReference type="EMBL" id="MSYM01000018">
    <property type="protein sequence ID" value="OLP04778.1"/>
    <property type="molecule type" value="Genomic_DNA"/>
</dbReference>
<dbReference type="AlphaFoldDB" id="A0A1Q8Y9U5"/>
<keyword evidence="1" id="KW-0472">Membrane</keyword>
<name>A0A1Q8Y9U5_9BURK</name>
<dbReference type="PROSITE" id="PS00409">
    <property type="entry name" value="PROKAR_NTER_METHYL"/>
    <property type="match status" value="1"/>
</dbReference>
<dbReference type="GO" id="GO:0043683">
    <property type="term" value="P:type IV pilus assembly"/>
    <property type="evidence" value="ECO:0007669"/>
    <property type="project" value="InterPro"/>
</dbReference>
<dbReference type="Pfam" id="PF07963">
    <property type="entry name" value="N_methyl"/>
    <property type="match status" value="1"/>
</dbReference>
<feature type="transmembrane region" description="Helical" evidence="1">
    <location>
        <begin position="21"/>
        <end position="44"/>
    </location>
</feature>
<sequence>MRRANKTPFAGTRYGNSGFSLIELLVGLAIGMVIAIVASTIYLYSKTAYNAATETSEMEENGRFALNLVAKYIQSAGFVMVDPKGTLPEGPIDNKIFGCDLGFVNPTTTASLADLACRTATPAGELPSASIRLIAETDAYDLSSAKYQGFDCVGMGSIPTTLATGTVVNETRSYFVVTHTNVQTPNGTVRMGQLTCVSDRTLPAGTAAFQMQPLIPGVEQLRFTYLLPSLIDLNSAQRARTAAQVTSAVNASDQWPAVLAVEVCVLTKSVQPGGNDTGTTYTDCYGTALAATAGESYRTFTTTVRLRNRTSS</sequence>
<reference evidence="2 3" key="1">
    <citation type="submission" date="2017-01" db="EMBL/GenBank/DDBJ databases">
        <title>Genome sequence of Rhodoferax antarcticus ANT.BR, a psychrophilic purple nonsulfur bacterium from an Antarctic microbial mat.</title>
        <authorList>
            <person name="Baker J."/>
            <person name="Riester C."/>
            <person name="Skinner B."/>
            <person name="Newell A."/>
            <person name="Swingley W."/>
            <person name="Madigan M."/>
            <person name="Jung D."/>
            <person name="Asao M."/>
            <person name="Chen M."/>
            <person name="Loughlin P."/>
            <person name="Pan H."/>
            <person name="Lin S."/>
            <person name="Li N."/>
            <person name="Shaw J."/>
            <person name="Prado M."/>
            <person name="Sherman C."/>
            <person name="Li X."/>
            <person name="Tang J."/>
            <person name="Blankenship R."/>
            <person name="Zhao T."/>
            <person name="Touchman J."/>
            <person name="Sattley M."/>
        </authorList>
    </citation>
    <scope>NUCLEOTIDE SEQUENCE [LARGE SCALE GENOMIC DNA]</scope>
    <source>
        <strain evidence="2 3">ANT.BR</strain>
    </source>
</reference>
<accession>A0A1Q8Y9U5</accession>
<protein>
    <submittedName>
        <fullName evidence="2">Putative prepilin-type domain protein</fullName>
    </submittedName>
</protein>